<reference evidence="2 3" key="2">
    <citation type="submission" date="2020-05" db="EMBL/GenBank/DDBJ databases">
        <title>Draft genome sequence of Desulfovibrio sp. strainFSS-1.</title>
        <authorList>
            <person name="Shimoshige H."/>
            <person name="Kobayashi H."/>
            <person name="Maekawa T."/>
        </authorList>
    </citation>
    <scope>NUCLEOTIDE SEQUENCE [LARGE SCALE GENOMIC DNA]</scope>
    <source>
        <strain evidence="2 3">SIID29052-01</strain>
    </source>
</reference>
<keyword evidence="3" id="KW-1185">Reference proteome</keyword>
<dbReference type="Proteomes" id="UP000494245">
    <property type="component" value="Unassembled WGS sequence"/>
</dbReference>
<sequence length="135" mass="14482">MRHLFLVLVALLLVSGCDKQAQLADSGDGKFAIDLKFKIKNRCQGPFPEVLLLNVPQGTEAFEFKMIDLSYNNYDHGTAEVKHPGGSVLAEGTVPGLLGPCFTGSSTHTYKITVKALGKGGQVLGVTEARKSFTN</sequence>
<proteinExistence type="predicted"/>
<comment type="caution">
    <text evidence="2">The sequence shown here is derived from an EMBL/GenBank/DDBJ whole genome shotgun (WGS) entry which is preliminary data.</text>
</comment>
<reference evidence="2 3" key="1">
    <citation type="submission" date="2020-04" db="EMBL/GenBank/DDBJ databases">
        <authorList>
            <consortium name="Desulfovibrio sp. FSS-1 genome sequencing consortium"/>
            <person name="Shimoshige H."/>
            <person name="Kobayashi H."/>
            <person name="Maekawa T."/>
        </authorList>
    </citation>
    <scope>NUCLEOTIDE SEQUENCE [LARGE SCALE GENOMIC DNA]</scope>
    <source>
        <strain evidence="2 3">SIID29052-01</strain>
    </source>
</reference>
<gene>
    <name evidence="2" type="ORF">NNJEOMEG_03360</name>
</gene>
<dbReference type="EMBL" id="BLTE01000017">
    <property type="protein sequence ID" value="GFK95495.1"/>
    <property type="molecule type" value="Genomic_DNA"/>
</dbReference>
<protein>
    <recommendedName>
        <fullName evidence="4">Lipoprotein</fullName>
    </recommendedName>
</protein>
<keyword evidence="1" id="KW-0732">Signal</keyword>
<name>A0A6V8M4U6_9BACT</name>
<dbReference type="PROSITE" id="PS51257">
    <property type="entry name" value="PROKAR_LIPOPROTEIN"/>
    <property type="match status" value="1"/>
</dbReference>
<feature type="chain" id="PRO_5028932711" description="Lipoprotein" evidence="1">
    <location>
        <begin position="22"/>
        <end position="135"/>
    </location>
</feature>
<dbReference type="RefSeq" id="WP_173086544.1">
    <property type="nucleotide sequence ID" value="NZ_BLTE01000017.1"/>
</dbReference>
<evidence type="ECO:0008006" key="4">
    <source>
        <dbReference type="Google" id="ProtNLM"/>
    </source>
</evidence>
<feature type="signal peptide" evidence="1">
    <location>
        <begin position="1"/>
        <end position="21"/>
    </location>
</feature>
<evidence type="ECO:0000313" key="2">
    <source>
        <dbReference type="EMBL" id="GFK95495.1"/>
    </source>
</evidence>
<organism evidence="2 3">
    <name type="scientific">Fundidesulfovibrio magnetotacticus</name>
    <dbReference type="NCBI Taxonomy" id="2730080"/>
    <lineage>
        <taxon>Bacteria</taxon>
        <taxon>Pseudomonadati</taxon>
        <taxon>Thermodesulfobacteriota</taxon>
        <taxon>Desulfovibrionia</taxon>
        <taxon>Desulfovibrionales</taxon>
        <taxon>Desulfovibrionaceae</taxon>
        <taxon>Fundidesulfovibrio</taxon>
    </lineage>
</organism>
<accession>A0A6V8M4U6</accession>
<dbReference type="AlphaFoldDB" id="A0A6V8M4U6"/>
<evidence type="ECO:0000313" key="3">
    <source>
        <dbReference type="Proteomes" id="UP000494245"/>
    </source>
</evidence>
<evidence type="ECO:0000256" key="1">
    <source>
        <dbReference type="SAM" id="SignalP"/>
    </source>
</evidence>